<dbReference type="GO" id="GO:0030313">
    <property type="term" value="C:cell envelope"/>
    <property type="evidence" value="ECO:0007669"/>
    <property type="project" value="UniProtKB-SubCell"/>
</dbReference>
<name>A0A1T5EFA6_9SPHI</name>
<accession>A0A1T5EFA6</accession>
<dbReference type="Pfam" id="PF08534">
    <property type="entry name" value="Redoxin"/>
    <property type="match status" value="1"/>
</dbReference>
<dbReference type="InterPro" id="IPR013766">
    <property type="entry name" value="Thioredoxin_domain"/>
</dbReference>
<dbReference type="Proteomes" id="UP000190150">
    <property type="component" value="Unassembled WGS sequence"/>
</dbReference>
<dbReference type="STRING" id="1513896.SAMN05660841_02533"/>
<dbReference type="OrthoDB" id="1095575at2"/>
<evidence type="ECO:0000313" key="8">
    <source>
        <dbReference type="Proteomes" id="UP000190150"/>
    </source>
</evidence>
<dbReference type="GO" id="GO:0016853">
    <property type="term" value="F:isomerase activity"/>
    <property type="evidence" value="ECO:0007669"/>
    <property type="project" value="UniProtKB-KW"/>
</dbReference>
<feature type="chain" id="PRO_5012662355" evidence="5">
    <location>
        <begin position="23"/>
        <end position="483"/>
    </location>
</feature>
<dbReference type="CDD" id="cd02966">
    <property type="entry name" value="TlpA_like_family"/>
    <property type="match status" value="1"/>
</dbReference>
<dbReference type="PANTHER" id="PTHR42852:SF6">
    <property type="entry name" value="THIOL:DISULFIDE INTERCHANGE PROTEIN DSBE"/>
    <property type="match status" value="1"/>
</dbReference>
<dbReference type="PROSITE" id="PS51352">
    <property type="entry name" value="THIOREDOXIN_2"/>
    <property type="match status" value="1"/>
</dbReference>
<dbReference type="GO" id="GO:0017004">
    <property type="term" value="P:cytochrome complex assembly"/>
    <property type="evidence" value="ECO:0007669"/>
    <property type="project" value="UniProtKB-KW"/>
</dbReference>
<dbReference type="GO" id="GO:0016491">
    <property type="term" value="F:oxidoreductase activity"/>
    <property type="evidence" value="ECO:0007669"/>
    <property type="project" value="InterPro"/>
</dbReference>
<evidence type="ECO:0000256" key="1">
    <source>
        <dbReference type="ARBA" id="ARBA00004196"/>
    </source>
</evidence>
<protein>
    <submittedName>
        <fullName evidence="7">Thiol-disulfide isomerase or thioredoxin</fullName>
    </submittedName>
</protein>
<evidence type="ECO:0000256" key="4">
    <source>
        <dbReference type="ARBA" id="ARBA00023284"/>
    </source>
</evidence>
<keyword evidence="7" id="KW-0413">Isomerase</keyword>
<dbReference type="Gene3D" id="3.40.30.10">
    <property type="entry name" value="Glutaredoxin"/>
    <property type="match status" value="1"/>
</dbReference>
<feature type="signal peptide" evidence="5">
    <location>
        <begin position="1"/>
        <end position="22"/>
    </location>
</feature>
<proteinExistence type="predicted"/>
<evidence type="ECO:0000256" key="2">
    <source>
        <dbReference type="ARBA" id="ARBA00022748"/>
    </source>
</evidence>
<keyword evidence="3" id="KW-1015">Disulfide bond</keyword>
<dbReference type="SUPFAM" id="SSF52833">
    <property type="entry name" value="Thioredoxin-like"/>
    <property type="match status" value="1"/>
</dbReference>
<evidence type="ECO:0000259" key="6">
    <source>
        <dbReference type="PROSITE" id="PS51352"/>
    </source>
</evidence>
<dbReference type="PANTHER" id="PTHR42852">
    <property type="entry name" value="THIOL:DISULFIDE INTERCHANGE PROTEIN DSBE"/>
    <property type="match status" value="1"/>
</dbReference>
<evidence type="ECO:0000313" key="7">
    <source>
        <dbReference type="EMBL" id="SKB82586.1"/>
    </source>
</evidence>
<keyword evidence="8" id="KW-1185">Reference proteome</keyword>
<keyword evidence="4" id="KW-0676">Redox-active center</keyword>
<evidence type="ECO:0000256" key="5">
    <source>
        <dbReference type="SAM" id="SignalP"/>
    </source>
</evidence>
<dbReference type="EMBL" id="FUZF01000011">
    <property type="protein sequence ID" value="SKB82586.1"/>
    <property type="molecule type" value="Genomic_DNA"/>
</dbReference>
<comment type="subcellular location">
    <subcellularLocation>
        <location evidence="1">Cell envelope</location>
    </subcellularLocation>
</comment>
<feature type="domain" description="Thioredoxin" evidence="6">
    <location>
        <begin position="341"/>
        <end position="483"/>
    </location>
</feature>
<dbReference type="InterPro" id="IPR013740">
    <property type="entry name" value="Redoxin"/>
</dbReference>
<dbReference type="RefSeq" id="WP_079643445.1">
    <property type="nucleotide sequence ID" value="NZ_FUZF01000011.1"/>
</dbReference>
<reference evidence="8" key="1">
    <citation type="submission" date="2017-02" db="EMBL/GenBank/DDBJ databases">
        <authorList>
            <person name="Varghese N."/>
            <person name="Submissions S."/>
        </authorList>
    </citation>
    <scope>NUCLEOTIDE SEQUENCE [LARGE SCALE GENOMIC DNA]</scope>
    <source>
        <strain evidence="8">DSM 24091</strain>
    </source>
</reference>
<dbReference type="AlphaFoldDB" id="A0A1T5EFA6"/>
<keyword evidence="5" id="KW-0732">Signal</keyword>
<sequence>MLNKKITLLFSCFFILVCAVHAVTGKALVTGKIKGFKGGVVSFSYQEYGLLSNQEKQEIEVGADGVFRFEVALSGPARVFLILGSTRTEEKFTLPKGDSIDTTISSSTNRPELIYLYLNPKDKQHIEVTIGDIPTTLQITGQHNADSRYLNEEDWLFNQYRDKHLKNYFGYVHYSPEQYQAYVEKRRVERAEFLSQFRKKHKLSKHLIHISEWTIYTDAIMARLQYPTMRATYRSDNYTAEQGYYDFLADVKTDNSKTEKGIAYFYFLDFYLKESYRISGSQADYFDFVAAQISDRPLYEYYAFALRTNFKRKLYDKFGSSSPYPDIAKKVKEKYHAMEGMLEGNKAPLVVLQDTTGKNFTFENWKGKYIYIDFWATWCGPCIQEIPHLKKLEHDYADKNIVFVSISMDRENDRQKWVEFIEKEKLGGIQVWLDAANNKQISKAFNILQIPRFVLLDDQGRIVDPNAARPSDSRIRTQLDLLL</sequence>
<dbReference type="InterPro" id="IPR050553">
    <property type="entry name" value="Thioredoxin_ResA/DsbE_sf"/>
</dbReference>
<evidence type="ECO:0000256" key="3">
    <source>
        <dbReference type="ARBA" id="ARBA00023157"/>
    </source>
</evidence>
<organism evidence="7 8">
    <name type="scientific">Sphingobacterium nematocida</name>
    <dbReference type="NCBI Taxonomy" id="1513896"/>
    <lineage>
        <taxon>Bacteria</taxon>
        <taxon>Pseudomonadati</taxon>
        <taxon>Bacteroidota</taxon>
        <taxon>Sphingobacteriia</taxon>
        <taxon>Sphingobacteriales</taxon>
        <taxon>Sphingobacteriaceae</taxon>
        <taxon>Sphingobacterium</taxon>
    </lineage>
</organism>
<keyword evidence="2" id="KW-0201">Cytochrome c-type biogenesis</keyword>
<gene>
    <name evidence="7" type="ORF">SAMN05660841_02533</name>
</gene>
<dbReference type="InterPro" id="IPR036249">
    <property type="entry name" value="Thioredoxin-like_sf"/>
</dbReference>